<keyword evidence="2" id="KW-1185">Reference proteome</keyword>
<dbReference type="EMBL" id="CAKMAB010000019">
    <property type="protein sequence ID" value="CAH1057372.1"/>
    <property type="molecule type" value="Genomic_DNA"/>
</dbReference>
<accession>A0ABM9BEX4</accession>
<proteinExistence type="predicted"/>
<evidence type="ECO:0000313" key="1">
    <source>
        <dbReference type="EMBL" id="CAH1057372.1"/>
    </source>
</evidence>
<sequence>MCIQLMHAGRMSHPAIVEEIGAEKTGFRISPGTPLGRIQDGEQTRSRTVSLPCKRVSYTSNCSVKIKY</sequence>
<reference evidence="1" key="1">
    <citation type="submission" date="2021-12" db="EMBL/GenBank/DDBJ databases">
        <authorList>
            <person name="Criscuolo A."/>
        </authorList>
    </citation>
    <scope>NUCLEOTIDE SEQUENCE</scope>
    <source>
        <strain evidence="1">CIP111894</strain>
    </source>
</reference>
<comment type="caution">
    <text evidence="1">The sequence shown here is derived from an EMBL/GenBank/DDBJ whole genome shotgun (WGS) entry which is preliminary data.</text>
</comment>
<organism evidence="1 2">
    <name type="scientific">Paenibacillus pseudetheri</name>
    <dbReference type="NCBI Taxonomy" id="2897682"/>
    <lineage>
        <taxon>Bacteria</taxon>
        <taxon>Bacillati</taxon>
        <taxon>Bacillota</taxon>
        <taxon>Bacilli</taxon>
        <taxon>Bacillales</taxon>
        <taxon>Paenibacillaceae</taxon>
        <taxon>Paenibacillus</taxon>
    </lineage>
</organism>
<protein>
    <submittedName>
        <fullName evidence="1">Uncharacterized protein</fullName>
    </submittedName>
</protein>
<name>A0ABM9BEX4_9BACL</name>
<evidence type="ECO:0000313" key="2">
    <source>
        <dbReference type="Proteomes" id="UP000838749"/>
    </source>
</evidence>
<dbReference type="Proteomes" id="UP000838749">
    <property type="component" value="Unassembled WGS sequence"/>
</dbReference>
<gene>
    <name evidence="1" type="ORF">PAECIP111894_03530</name>
</gene>